<dbReference type="Proteomes" id="UP000287166">
    <property type="component" value="Unassembled WGS sequence"/>
</dbReference>
<comment type="caution">
    <text evidence="5">The sequence shown here is derived from an EMBL/GenBank/DDBJ whole genome shotgun (WGS) entry which is preliminary data.</text>
</comment>
<dbReference type="PANTHER" id="PTHR36183">
    <property type="entry name" value="BETA-GLUCURONIDASE"/>
    <property type="match status" value="1"/>
</dbReference>
<evidence type="ECO:0000313" key="6">
    <source>
        <dbReference type="Proteomes" id="UP000287166"/>
    </source>
</evidence>
<dbReference type="SUPFAM" id="SSF51445">
    <property type="entry name" value="(Trans)glycosidases"/>
    <property type="match status" value="1"/>
</dbReference>
<dbReference type="InterPro" id="IPR052974">
    <property type="entry name" value="GH79_Enzymes"/>
</dbReference>
<keyword evidence="2" id="KW-1133">Transmembrane helix</keyword>
<dbReference type="Pfam" id="PF16862">
    <property type="entry name" value="Glyco_hydro_79C"/>
    <property type="match status" value="1"/>
</dbReference>
<dbReference type="InterPro" id="IPR017853">
    <property type="entry name" value="GH"/>
</dbReference>
<dbReference type="AlphaFoldDB" id="A0A401GXA5"/>
<dbReference type="InterPro" id="IPR031728">
    <property type="entry name" value="GlcAase_C"/>
</dbReference>
<accession>A0A401GXA5</accession>
<sequence>MTPRALILLLFCRVVSAVTLYGVQGVLTPGVPTTTPDTASGTSVYDPPTETGLQAFNPVILAPPAVPSPPITNQFWLPLSNSAQNAANNYNVSIQQDGAFLGLSIEMSVINQVIGLNGSFLHVPFLNLMALVAERAGSVRVRVGGNTQDYAVEVDSLPDYKMVMKDKADSRDTTETPTMYWTPEMLYLLSNVSSHVNVKWWLGIPFNDTSNLRLQIAEMGEAILGDKIIGFQLGNEPDLYAMHNHRPANYNASDYFNDFAMVSGAISDDPQIPVHNNLVAPGVSGTWTPEQVWDTGFVPAFSDVLNALAVEHYPENNCAAQFPNEGFGPPVDPQSIFPTYLTHASGQGIVAAYLNSANIAQQAGKPLLMFETNTASCGGFPGVSDSFGAALWGIDYSLQMAYSNFSGANMHVGGVDDSYNPFTPPPSNLSSWAQWTIGPIFYSIIVSAEALGSTGTAQVVDLNANSYNPYTPAYAIYEQGTLARVALVNYLSDTSGASTLTVNVTVGGAGTVESASTPAQVRVKYLLAESVAVKEGFTWAGQTMGNRFASDGRLLGNETVQTVQCDQSTNTCQVTVPAPGFALVFMTDTAFDDASPSSTATFATTTHTYGALTVRVSPSVLATSNGDNAGDRDDLGSTSKGSSGAERSAGVASGVVALVALLAGASVLRGALRS</sequence>
<feature type="domain" description="Beta-glucuronidase C-terminal" evidence="4">
    <location>
        <begin position="473"/>
        <end position="583"/>
    </location>
</feature>
<feature type="chain" id="PRO_5019525041" evidence="3">
    <location>
        <begin position="18"/>
        <end position="674"/>
    </location>
</feature>
<dbReference type="STRING" id="139825.A0A401GXA5"/>
<protein>
    <submittedName>
        <fullName evidence="5">Glycoside hydrolase family 79 protein</fullName>
    </submittedName>
</protein>
<keyword evidence="3" id="KW-0732">Signal</keyword>
<dbReference type="RefSeq" id="XP_027617779.1">
    <property type="nucleotide sequence ID" value="XM_027761978.1"/>
</dbReference>
<keyword evidence="6" id="KW-1185">Reference proteome</keyword>
<evidence type="ECO:0000256" key="1">
    <source>
        <dbReference type="SAM" id="MobiDB-lite"/>
    </source>
</evidence>
<feature type="transmembrane region" description="Helical" evidence="2">
    <location>
        <begin position="649"/>
        <end position="672"/>
    </location>
</feature>
<gene>
    <name evidence="5" type="ORF">SCP_1001080</name>
</gene>
<dbReference type="Gene3D" id="3.20.20.80">
    <property type="entry name" value="Glycosidases"/>
    <property type="match status" value="1"/>
</dbReference>
<dbReference type="GO" id="GO:0016787">
    <property type="term" value="F:hydrolase activity"/>
    <property type="evidence" value="ECO:0007669"/>
    <property type="project" value="UniProtKB-KW"/>
</dbReference>
<reference evidence="5 6" key="1">
    <citation type="journal article" date="2018" name="Sci. Rep.">
        <title>Genome sequence of the cauliflower mushroom Sparassis crispa (Hanabiratake) and its association with beneficial usage.</title>
        <authorList>
            <person name="Kiyama R."/>
            <person name="Furutani Y."/>
            <person name="Kawaguchi K."/>
            <person name="Nakanishi T."/>
        </authorList>
    </citation>
    <scope>NUCLEOTIDE SEQUENCE [LARGE SCALE GENOMIC DNA]</scope>
</reference>
<feature type="region of interest" description="Disordered" evidence="1">
    <location>
        <begin position="623"/>
        <end position="646"/>
    </location>
</feature>
<name>A0A401GXA5_9APHY</name>
<keyword evidence="5" id="KW-0378">Hydrolase</keyword>
<keyword evidence="2" id="KW-0472">Membrane</keyword>
<evidence type="ECO:0000259" key="4">
    <source>
        <dbReference type="Pfam" id="PF16862"/>
    </source>
</evidence>
<evidence type="ECO:0000256" key="2">
    <source>
        <dbReference type="SAM" id="Phobius"/>
    </source>
</evidence>
<dbReference type="PANTHER" id="PTHR36183:SF2">
    <property type="entry name" value="BETA-GLUCURONIDASE C-TERMINAL DOMAIN-CONTAINING PROTEIN"/>
    <property type="match status" value="1"/>
</dbReference>
<evidence type="ECO:0000256" key="3">
    <source>
        <dbReference type="SAM" id="SignalP"/>
    </source>
</evidence>
<proteinExistence type="predicted"/>
<dbReference type="GeneID" id="38783783"/>
<dbReference type="OrthoDB" id="2796951at2759"/>
<organism evidence="5 6">
    <name type="scientific">Sparassis crispa</name>
    <dbReference type="NCBI Taxonomy" id="139825"/>
    <lineage>
        <taxon>Eukaryota</taxon>
        <taxon>Fungi</taxon>
        <taxon>Dikarya</taxon>
        <taxon>Basidiomycota</taxon>
        <taxon>Agaricomycotina</taxon>
        <taxon>Agaricomycetes</taxon>
        <taxon>Polyporales</taxon>
        <taxon>Sparassidaceae</taxon>
        <taxon>Sparassis</taxon>
    </lineage>
</organism>
<evidence type="ECO:0000313" key="5">
    <source>
        <dbReference type="EMBL" id="GBE86866.1"/>
    </source>
</evidence>
<dbReference type="InParanoid" id="A0A401GXA5"/>
<feature type="signal peptide" evidence="3">
    <location>
        <begin position="1"/>
        <end position="17"/>
    </location>
</feature>
<keyword evidence="2" id="KW-0812">Transmembrane</keyword>
<dbReference type="EMBL" id="BFAD01000010">
    <property type="protein sequence ID" value="GBE86866.1"/>
    <property type="molecule type" value="Genomic_DNA"/>
</dbReference>